<dbReference type="SUPFAM" id="SSF140804">
    <property type="entry name" value="YidB-like"/>
    <property type="match status" value="1"/>
</dbReference>
<evidence type="ECO:0000313" key="2">
    <source>
        <dbReference type="Proteomes" id="UP000639004"/>
    </source>
</evidence>
<gene>
    <name evidence="1" type="ORF">JEQ07_16755</name>
</gene>
<keyword evidence="2" id="KW-1185">Reference proteome</keyword>
<evidence type="ECO:0000313" key="1">
    <source>
        <dbReference type="EMBL" id="MBI6182039.1"/>
    </source>
</evidence>
<accession>A0ABS0TVT4</accession>
<dbReference type="InterPro" id="IPR027405">
    <property type="entry name" value="YidB-like"/>
</dbReference>
<dbReference type="Proteomes" id="UP000639004">
    <property type="component" value="Unassembled WGS sequence"/>
</dbReference>
<dbReference type="RefSeq" id="WP_198642387.1">
    <property type="nucleotide sequence ID" value="NZ_JAEHSL010000014.1"/>
</dbReference>
<sequence>MNLLNKLFYEVGLDKSINIPTLLTWLEGHGGPQGIIDKFKQHDLVHLLSDTPEQTSNSLPALTESHIESIFGAESILMLAKQLGVDPQQASNLLTTYLPKLLPLLTNGNQPAGMVLRVMNIIKSIFQRER</sequence>
<name>A0ABS0TVT4_SERPR</name>
<dbReference type="EMBL" id="JAEHSL010000014">
    <property type="protein sequence ID" value="MBI6182039.1"/>
    <property type="molecule type" value="Genomic_DNA"/>
</dbReference>
<dbReference type="Gene3D" id="1.10.10.690">
    <property type="entry name" value="YidB-like"/>
    <property type="match status" value="1"/>
</dbReference>
<protein>
    <submittedName>
        <fullName evidence="1">DUF937 domain-containing protein</fullName>
    </submittedName>
</protein>
<comment type="caution">
    <text evidence="1">The sequence shown here is derived from an EMBL/GenBank/DDBJ whole genome shotgun (WGS) entry which is preliminary data.</text>
</comment>
<organism evidence="1 2">
    <name type="scientific">Serratia proteamaculans</name>
    <dbReference type="NCBI Taxonomy" id="28151"/>
    <lineage>
        <taxon>Bacteria</taxon>
        <taxon>Pseudomonadati</taxon>
        <taxon>Pseudomonadota</taxon>
        <taxon>Gammaproteobacteria</taxon>
        <taxon>Enterobacterales</taxon>
        <taxon>Yersiniaceae</taxon>
        <taxon>Serratia</taxon>
    </lineage>
</organism>
<proteinExistence type="predicted"/>
<reference evidence="1 2" key="1">
    <citation type="submission" date="2020-12" db="EMBL/GenBank/DDBJ databases">
        <title>Enhanced detection system for hospital associated transmission using whole genome sequencing surveillance.</title>
        <authorList>
            <person name="Harrison L.H."/>
            <person name="Van Tyne D."/>
            <person name="Marsh J.W."/>
            <person name="Griffith M.P."/>
            <person name="Snyder D.J."/>
            <person name="Cooper V.S."/>
            <person name="Mustapha M."/>
        </authorList>
    </citation>
    <scope>NUCLEOTIDE SEQUENCE [LARGE SCALE GENOMIC DNA]</scope>
    <source>
        <strain evidence="1 2">SER00238</strain>
    </source>
</reference>